<evidence type="ECO:0000256" key="3">
    <source>
        <dbReference type="ARBA" id="ARBA00023163"/>
    </source>
</evidence>
<feature type="domain" description="HTH luxR-type" evidence="4">
    <location>
        <begin position="769"/>
        <end position="834"/>
    </location>
</feature>
<dbReference type="InterPro" id="IPR036388">
    <property type="entry name" value="WH-like_DNA-bd_sf"/>
</dbReference>
<dbReference type="OrthoDB" id="4811808at2"/>
<keyword evidence="3" id="KW-0804">Transcription</keyword>
<organism evidence="5 6">
    <name type="scientific">Micromonospora pallida</name>
    <dbReference type="NCBI Taxonomy" id="145854"/>
    <lineage>
        <taxon>Bacteria</taxon>
        <taxon>Bacillati</taxon>
        <taxon>Actinomycetota</taxon>
        <taxon>Actinomycetes</taxon>
        <taxon>Micromonosporales</taxon>
        <taxon>Micromonosporaceae</taxon>
        <taxon>Micromonospora</taxon>
    </lineage>
</organism>
<proteinExistence type="predicted"/>
<reference evidence="6" key="1">
    <citation type="submission" date="2016-06" db="EMBL/GenBank/DDBJ databases">
        <authorList>
            <person name="Varghese N."/>
            <person name="Submissions Spin"/>
        </authorList>
    </citation>
    <scope>NUCLEOTIDE SEQUENCE [LARGE SCALE GENOMIC DNA]</scope>
    <source>
        <strain evidence="6">DSM 43817</strain>
    </source>
</reference>
<dbReference type="Gene3D" id="1.10.10.10">
    <property type="entry name" value="Winged helix-like DNA-binding domain superfamily/Winged helix DNA-binding domain"/>
    <property type="match status" value="1"/>
</dbReference>
<dbReference type="SUPFAM" id="SSF46894">
    <property type="entry name" value="C-terminal effector domain of the bipartite response regulators"/>
    <property type="match status" value="1"/>
</dbReference>
<dbReference type="PROSITE" id="PS50043">
    <property type="entry name" value="HTH_LUXR_2"/>
    <property type="match status" value="1"/>
</dbReference>
<dbReference type="EMBL" id="FMHW01000002">
    <property type="protein sequence ID" value="SCL27692.1"/>
    <property type="molecule type" value="Genomic_DNA"/>
</dbReference>
<dbReference type="InterPro" id="IPR016032">
    <property type="entry name" value="Sig_transdc_resp-reg_C-effctor"/>
</dbReference>
<dbReference type="CDD" id="cd06170">
    <property type="entry name" value="LuxR_C_like"/>
    <property type="match status" value="1"/>
</dbReference>
<keyword evidence="2" id="KW-0238">DNA-binding</keyword>
<dbReference type="Pfam" id="PF00196">
    <property type="entry name" value="GerE"/>
    <property type="match status" value="1"/>
</dbReference>
<gene>
    <name evidence="5" type="ORF">GA0074692_2395</name>
</gene>
<dbReference type="PROSITE" id="PS00622">
    <property type="entry name" value="HTH_LUXR_1"/>
    <property type="match status" value="1"/>
</dbReference>
<evidence type="ECO:0000259" key="4">
    <source>
        <dbReference type="PROSITE" id="PS50043"/>
    </source>
</evidence>
<dbReference type="STRING" id="145854.GA0074692_2395"/>
<evidence type="ECO:0000313" key="6">
    <source>
        <dbReference type="Proteomes" id="UP000198959"/>
    </source>
</evidence>
<dbReference type="PANTHER" id="PTHR44688">
    <property type="entry name" value="DNA-BINDING TRANSCRIPTIONAL ACTIVATOR DEVR_DOSR"/>
    <property type="match status" value="1"/>
</dbReference>
<evidence type="ECO:0000313" key="5">
    <source>
        <dbReference type="EMBL" id="SCL27692.1"/>
    </source>
</evidence>
<name>A0A1C6SDY8_9ACTN</name>
<dbReference type="PRINTS" id="PR00038">
    <property type="entry name" value="HTHLUXR"/>
</dbReference>
<dbReference type="SMART" id="SM00421">
    <property type="entry name" value="HTH_LUXR"/>
    <property type="match status" value="1"/>
</dbReference>
<dbReference type="Proteomes" id="UP000198959">
    <property type="component" value="Unassembled WGS sequence"/>
</dbReference>
<accession>A0A1C6SDY8</accession>
<evidence type="ECO:0000256" key="2">
    <source>
        <dbReference type="ARBA" id="ARBA00023125"/>
    </source>
</evidence>
<dbReference type="GO" id="GO:0003677">
    <property type="term" value="F:DNA binding"/>
    <property type="evidence" value="ECO:0007669"/>
    <property type="project" value="UniProtKB-KW"/>
</dbReference>
<dbReference type="AlphaFoldDB" id="A0A1C6SDY8"/>
<sequence length="851" mass="88334">MTAAILRPPRELPVVLDGPSRALLDAVAADPAAPLAATVVGPGGHGKSTLLREVARAYRDAGASVLPVGPDTISLDQDSVLLVDDAQALNPARLRELRALVGAEGCRMVVAYRPWPRPASLVELSDALGRDGRSLPLCPFTRQQTTAYLAGVPELRQPSTLADFVQAQTGGVPRDVDRLVRALREQVTAPPDDPGRLEVPEAAVLGFGPELADLDSGVRQLLLALAAGVPLPADLLGVLLDGAADRIDELSATAKAAGLLGPDDRLAPLVRRAVAALSPTAERGEIWLRLTELQLARGGPLLPLVRALHRAGVTSGCPAGAAEAAAEEALSDDPGLAAELLAVAAAAGRPAAGRQARAAALAGDLDSALRLADRLVADPADPAVRAEAAAVAATALVHRGHLGRAVELYRWSGSASSMAFAAIGAIGTGQPDAATPPPDGPPTLLASATSLMAEGTRESLTNPANALATFVQASALLEPTGRAVLLPDSPAALAALVAAQSGELDIGERVLDRAMAHRTGGPLLARRHRLLQAWILMVRGRTAAAAESLATAAHGGPMESRDLLFATALEVGIARRESDLPALRRSWERAVEAIVRHAVDLFTLLPLGEFAIAAARLGDLERLSPYLSEAYLLLDRLGNPALWTVPLHWSGLHAAILTEESATADDHVAALARMADQSRYAAAVSVAAHSWVEVLRGVVDQARVEAAAQGLHGVGLGWDAARLAGQAAIRTADRRAMTALLECARMLHGRPAGATDAASGRGVGADAFGPADVDRLSGREQEVAELVLAGLTYKQIGDQLFISAKTVEHHVARMRSRLNCASRSELLARLRSIVPDRGGSAPGRGFPPARG</sequence>
<keyword evidence="6" id="KW-1185">Reference proteome</keyword>
<dbReference type="PANTHER" id="PTHR44688:SF16">
    <property type="entry name" value="DNA-BINDING TRANSCRIPTIONAL ACTIVATOR DEVR_DOSR"/>
    <property type="match status" value="1"/>
</dbReference>
<keyword evidence="1" id="KW-0805">Transcription regulation</keyword>
<dbReference type="InterPro" id="IPR027417">
    <property type="entry name" value="P-loop_NTPase"/>
</dbReference>
<dbReference type="SUPFAM" id="SSF52540">
    <property type="entry name" value="P-loop containing nucleoside triphosphate hydrolases"/>
    <property type="match status" value="1"/>
</dbReference>
<dbReference type="RefSeq" id="WP_091643243.1">
    <property type="nucleotide sequence ID" value="NZ_FMHW01000002.1"/>
</dbReference>
<protein>
    <submittedName>
        <fullName evidence="5">Regulatory protein, luxR family</fullName>
    </submittedName>
</protein>
<evidence type="ECO:0000256" key="1">
    <source>
        <dbReference type="ARBA" id="ARBA00023015"/>
    </source>
</evidence>
<dbReference type="InterPro" id="IPR000792">
    <property type="entry name" value="Tscrpt_reg_LuxR_C"/>
</dbReference>
<dbReference type="GO" id="GO:0006355">
    <property type="term" value="P:regulation of DNA-templated transcription"/>
    <property type="evidence" value="ECO:0007669"/>
    <property type="project" value="InterPro"/>
</dbReference>